<dbReference type="GO" id="GO:0003677">
    <property type="term" value="F:DNA binding"/>
    <property type="evidence" value="ECO:0007669"/>
    <property type="project" value="UniProtKB-UniRule"/>
</dbReference>
<protein>
    <recommendedName>
        <fullName evidence="4">HTH tetR-type domain-containing protein</fullName>
    </recommendedName>
</protein>
<proteinExistence type="predicted"/>
<keyword evidence="1 2" id="KW-0238">DNA-binding</keyword>
<organism evidence="5 6">
    <name type="scientific">BD1-7 clade bacterium</name>
    <dbReference type="NCBI Taxonomy" id="2029982"/>
    <lineage>
        <taxon>Bacteria</taxon>
        <taxon>Pseudomonadati</taxon>
        <taxon>Pseudomonadota</taxon>
        <taxon>Gammaproteobacteria</taxon>
        <taxon>Cellvibrionales</taxon>
        <taxon>Spongiibacteraceae</taxon>
        <taxon>BD1-7 clade</taxon>
    </lineage>
</organism>
<dbReference type="PRINTS" id="PR00455">
    <property type="entry name" value="HTHTETR"/>
</dbReference>
<dbReference type="SUPFAM" id="SSF46689">
    <property type="entry name" value="Homeodomain-like"/>
    <property type="match status" value="1"/>
</dbReference>
<evidence type="ECO:0000313" key="5">
    <source>
        <dbReference type="EMBL" id="CAA0117419.1"/>
    </source>
</evidence>
<dbReference type="Pfam" id="PF00440">
    <property type="entry name" value="TetR_N"/>
    <property type="match status" value="1"/>
</dbReference>
<name>A0A5S9QIK1_9GAMM</name>
<evidence type="ECO:0000256" key="1">
    <source>
        <dbReference type="ARBA" id="ARBA00023125"/>
    </source>
</evidence>
<dbReference type="OrthoDB" id="4541465at2"/>
<feature type="DNA-binding region" description="H-T-H motif" evidence="2">
    <location>
        <begin position="47"/>
        <end position="66"/>
    </location>
</feature>
<evidence type="ECO:0000256" key="3">
    <source>
        <dbReference type="SAM" id="MobiDB-lite"/>
    </source>
</evidence>
<accession>A0A5S9QIK1</accession>
<dbReference type="PROSITE" id="PS50977">
    <property type="entry name" value="HTH_TETR_2"/>
    <property type="match status" value="1"/>
</dbReference>
<dbReference type="InterPro" id="IPR009057">
    <property type="entry name" value="Homeodomain-like_sf"/>
</dbReference>
<feature type="compositionally biased region" description="Basic and acidic residues" evidence="3">
    <location>
        <begin position="11"/>
        <end position="23"/>
    </location>
</feature>
<feature type="compositionally biased region" description="Polar residues" evidence="3">
    <location>
        <begin position="1"/>
        <end position="10"/>
    </location>
</feature>
<gene>
    <name evidence="5" type="ORF">DPBNPPHM_02270</name>
</gene>
<dbReference type="PANTHER" id="PTHR43479">
    <property type="entry name" value="ACREF/ENVCD OPERON REPRESSOR-RELATED"/>
    <property type="match status" value="1"/>
</dbReference>
<dbReference type="InterPro" id="IPR001647">
    <property type="entry name" value="HTH_TetR"/>
</dbReference>
<sequence>MNTQHTATSESKPDKGSRREERKAEIRQRIIESCLQMMGQKHFQEITIKDICDQAQVARRTLYSYFSSKEALLDEVSHSVLYAGTIDSFSDATQSFEGTADRLDAAFGSVGKPMELYQGESIQVFIQLIQNLTLRISANTALLQSFHKAALVFFEACLANDDTQDHLDPHMIADLTVNALVGIIMSWVNDQNYPAQQRINDLKEHIASVILLTPKNTSVNR</sequence>
<feature type="domain" description="HTH tetR-type" evidence="4">
    <location>
        <begin position="24"/>
        <end position="84"/>
    </location>
</feature>
<evidence type="ECO:0000313" key="6">
    <source>
        <dbReference type="Proteomes" id="UP000434580"/>
    </source>
</evidence>
<dbReference type="Proteomes" id="UP000434580">
    <property type="component" value="Unassembled WGS sequence"/>
</dbReference>
<feature type="region of interest" description="Disordered" evidence="3">
    <location>
        <begin position="1"/>
        <end position="23"/>
    </location>
</feature>
<dbReference type="InterPro" id="IPR050624">
    <property type="entry name" value="HTH-type_Tx_Regulator"/>
</dbReference>
<dbReference type="AlphaFoldDB" id="A0A5S9QIK1"/>
<evidence type="ECO:0000256" key="2">
    <source>
        <dbReference type="PROSITE-ProRule" id="PRU00335"/>
    </source>
</evidence>
<evidence type="ECO:0000259" key="4">
    <source>
        <dbReference type="PROSITE" id="PS50977"/>
    </source>
</evidence>
<dbReference type="EMBL" id="CACSII010000019">
    <property type="protein sequence ID" value="CAA0117419.1"/>
    <property type="molecule type" value="Genomic_DNA"/>
</dbReference>
<reference evidence="5 6" key="1">
    <citation type="submission" date="2019-11" db="EMBL/GenBank/DDBJ databases">
        <authorList>
            <person name="Holert J."/>
        </authorList>
    </citation>
    <scope>NUCLEOTIDE SEQUENCE [LARGE SCALE GENOMIC DNA]</scope>
    <source>
        <strain evidence="5">BC5_2</strain>
    </source>
</reference>
<dbReference type="PANTHER" id="PTHR43479:SF11">
    <property type="entry name" value="ACREF_ENVCD OPERON REPRESSOR-RELATED"/>
    <property type="match status" value="1"/>
</dbReference>
<dbReference type="Gene3D" id="1.10.357.10">
    <property type="entry name" value="Tetracycline Repressor, domain 2"/>
    <property type="match status" value="1"/>
</dbReference>